<reference evidence="1 2" key="1">
    <citation type="journal article" date="2019" name="Ecotoxicol. Environ. Saf.">
        <title>Microbial characterization of heavy metal resistant bacterial strains isolated from an electroplating wastewater treatment plant.</title>
        <authorList>
            <person name="Cai X."/>
            <person name="Zheng X."/>
            <person name="Zhang D."/>
            <person name="Iqbal W."/>
            <person name="Liu C."/>
            <person name="Yang B."/>
            <person name="Zhao X."/>
            <person name="Lu X."/>
            <person name="Mao Y."/>
        </authorList>
    </citation>
    <scope>NUCLEOTIDE SEQUENCE [LARGE SCALE GENOMIC DNA]</scope>
    <source>
        <strain evidence="1 2">Co1-1</strain>
    </source>
</reference>
<dbReference type="InterPro" id="IPR025589">
    <property type="entry name" value="Toprim_C_rpt"/>
</dbReference>
<evidence type="ECO:0008006" key="3">
    <source>
        <dbReference type="Google" id="ProtNLM"/>
    </source>
</evidence>
<gene>
    <name evidence="1" type="ORF">D0437_31630</name>
</gene>
<accession>A0A9X7M2I2</accession>
<evidence type="ECO:0000313" key="2">
    <source>
        <dbReference type="Proteomes" id="UP000321735"/>
    </source>
</evidence>
<dbReference type="Pfam" id="PF13342">
    <property type="entry name" value="Toprim_Crpt"/>
    <property type="match status" value="1"/>
</dbReference>
<sequence length="140" mass="16029">MRKLSSYLKKILKGQFSDFIQGFKGEKGEFTAALYLDKEGLKFRFPTVEDRTLGKCPLCKSRVIVGKANYLCEQYKKTCEFIIPGTVSGKKISSNNVIKLLEKNMTDQIKGFESKKTGKKFDARLSYSTQEKRLKFLFGK</sequence>
<name>A0A9X7M2I2_BACCE</name>
<protein>
    <recommendedName>
        <fullName evidence="3">DNA topoisomerase III</fullName>
    </recommendedName>
</protein>
<dbReference type="Proteomes" id="UP000321735">
    <property type="component" value="Chromosome"/>
</dbReference>
<proteinExistence type="predicted"/>
<dbReference type="AlphaFoldDB" id="A0A9X7M2I2"/>
<evidence type="ECO:0000313" key="1">
    <source>
        <dbReference type="EMBL" id="QDZ77251.1"/>
    </source>
</evidence>
<dbReference type="EMBL" id="CP031778">
    <property type="protein sequence ID" value="QDZ77251.1"/>
    <property type="molecule type" value="Genomic_DNA"/>
</dbReference>
<organism evidence="1 2">
    <name type="scientific">Bacillus cereus</name>
    <dbReference type="NCBI Taxonomy" id="1396"/>
    <lineage>
        <taxon>Bacteria</taxon>
        <taxon>Bacillati</taxon>
        <taxon>Bacillota</taxon>
        <taxon>Bacilli</taxon>
        <taxon>Bacillales</taxon>
        <taxon>Bacillaceae</taxon>
        <taxon>Bacillus</taxon>
        <taxon>Bacillus cereus group</taxon>
    </lineage>
</organism>